<name>A0AAW0NM06_9GOBI</name>
<organism evidence="9 10">
    <name type="scientific">Mugilogobius chulae</name>
    <name type="common">yellowstripe goby</name>
    <dbReference type="NCBI Taxonomy" id="88201"/>
    <lineage>
        <taxon>Eukaryota</taxon>
        <taxon>Metazoa</taxon>
        <taxon>Chordata</taxon>
        <taxon>Craniata</taxon>
        <taxon>Vertebrata</taxon>
        <taxon>Euteleostomi</taxon>
        <taxon>Actinopterygii</taxon>
        <taxon>Neopterygii</taxon>
        <taxon>Teleostei</taxon>
        <taxon>Neoteleostei</taxon>
        <taxon>Acanthomorphata</taxon>
        <taxon>Gobiaria</taxon>
        <taxon>Gobiiformes</taxon>
        <taxon>Gobioidei</taxon>
        <taxon>Gobiidae</taxon>
        <taxon>Gobionellinae</taxon>
        <taxon>Mugilogobius</taxon>
    </lineage>
</organism>
<feature type="transmembrane region" description="Helical" evidence="7">
    <location>
        <begin position="230"/>
        <end position="250"/>
    </location>
</feature>
<comment type="caution">
    <text evidence="9">The sequence shown here is derived from an EMBL/GenBank/DDBJ whole genome shotgun (WGS) entry which is preliminary data.</text>
</comment>
<feature type="transmembrane region" description="Helical" evidence="7">
    <location>
        <begin position="395"/>
        <end position="417"/>
    </location>
</feature>
<feature type="transmembrane region" description="Helical" evidence="7">
    <location>
        <begin position="368"/>
        <end position="388"/>
    </location>
</feature>
<dbReference type="EMBL" id="JBBPFD010000014">
    <property type="protein sequence ID" value="KAK7899570.1"/>
    <property type="molecule type" value="Genomic_DNA"/>
</dbReference>
<dbReference type="GO" id="GO:0043195">
    <property type="term" value="C:terminal bouton"/>
    <property type="evidence" value="ECO:0007669"/>
    <property type="project" value="TreeGrafter"/>
</dbReference>
<dbReference type="GO" id="GO:0005335">
    <property type="term" value="F:serotonin:sodium:chloride symporter activity"/>
    <property type="evidence" value="ECO:0007669"/>
    <property type="project" value="TreeGrafter"/>
</dbReference>
<dbReference type="PANTHER" id="PTHR23506:SF31">
    <property type="entry name" value="CHROMAFFIN GRANULE AMINE TRANSPORTER"/>
    <property type="match status" value="1"/>
</dbReference>
<evidence type="ECO:0000256" key="2">
    <source>
        <dbReference type="ARBA" id="ARBA00022448"/>
    </source>
</evidence>
<evidence type="ECO:0000256" key="6">
    <source>
        <dbReference type="SAM" id="MobiDB-lite"/>
    </source>
</evidence>
<feature type="compositionally biased region" description="Low complexity" evidence="6">
    <location>
        <begin position="56"/>
        <end position="76"/>
    </location>
</feature>
<feature type="region of interest" description="Disordered" evidence="6">
    <location>
        <begin position="51"/>
        <end position="92"/>
    </location>
</feature>
<evidence type="ECO:0000256" key="5">
    <source>
        <dbReference type="ARBA" id="ARBA00023136"/>
    </source>
</evidence>
<evidence type="ECO:0000313" key="10">
    <source>
        <dbReference type="Proteomes" id="UP001460270"/>
    </source>
</evidence>
<feature type="transmembrane region" description="Helical" evidence="7">
    <location>
        <begin position="429"/>
        <end position="448"/>
    </location>
</feature>
<dbReference type="AlphaFoldDB" id="A0AAW0NM06"/>
<reference evidence="10" key="1">
    <citation type="submission" date="2024-04" db="EMBL/GenBank/DDBJ databases">
        <title>Salinicola lusitanus LLJ914,a marine bacterium isolated from the Okinawa Trough.</title>
        <authorList>
            <person name="Li J."/>
        </authorList>
    </citation>
    <scope>NUCLEOTIDE SEQUENCE [LARGE SCALE GENOMIC DNA]</scope>
</reference>
<dbReference type="Pfam" id="PF07690">
    <property type="entry name" value="MFS_1"/>
    <property type="match status" value="1"/>
</dbReference>
<feature type="transmembrane region" description="Helical" evidence="7">
    <location>
        <begin position="13"/>
        <end position="41"/>
    </location>
</feature>
<feature type="compositionally biased region" description="Polar residues" evidence="6">
    <location>
        <begin position="77"/>
        <end position="92"/>
    </location>
</feature>
<evidence type="ECO:0000256" key="7">
    <source>
        <dbReference type="SAM" id="Phobius"/>
    </source>
</evidence>
<accession>A0AAW0NM06</accession>
<comment type="subcellular location">
    <subcellularLocation>
        <location evidence="1">Membrane</location>
        <topology evidence="1">Multi-pass membrane protein</topology>
    </subcellularLocation>
</comment>
<dbReference type="GO" id="GO:0015842">
    <property type="term" value="P:aminergic neurotransmitter loading into synaptic vesicle"/>
    <property type="evidence" value="ECO:0007669"/>
    <property type="project" value="TreeGrafter"/>
</dbReference>
<evidence type="ECO:0000256" key="4">
    <source>
        <dbReference type="ARBA" id="ARBA00022989"/>
    </source>
</evidence>
<dbReference type="SUPFAM" id="SSF103473">
    <property type="entry name" value="MFS general substrate transporter"/>
    <property type="match status" value="1"/>
</dbReference>
<feature type="transmembrane region" description="Helical" evidence="7">
    <location>
        <begin position="336"/>
        <end position="356"/>
    </location>
</feature>
<keyword evidence="5 7" id="KW-0472">Membrane</keyword>
<evidence type="ECO:0000256" key="1">
    <source>
        <dbReference type="ARBA" id="ARBA00004141"/>
    </source>
</evidence>
<feature type="transmembrane region" description="Helical" evidence="7">
    <location>
        <begin position="309"/>
        <end position="327"/>
    </location>
</feature>
<keyword evidence="10" id="KW-1185">Reference proteome</keyword>
<keyword evidence="3 7" id="KW-0812">Transmembrane</keyword>
<evidence type="ECO:0000313" key="9">
    <source>
        <dbReference type="EMBL" id="KAK7899570.1"/>
    </source>
</evidence>
<dbReference type="InterPro" id="IPR036259">
    <property type="entry name" value="MFS_trans_sf"/>
</dbReference>
<feature type="transmembrane region" description="Helical" evidence="7">
    <location>
        <begin position="135"/>
        <end position="157"/>
    </location>
</feature>
<dbReference type="InterPro" id="IPR050930">
    <property type="entry name" value="MFS_Vesicular_Transporter"/>
</dbReference>
<dbReference type="GO" id="GO:0030672">
    <property type="term" value="C:synaptic vesicle membrane"/>
    <property type="evidence" value="ECO:0007669"/>
    <property type="project" value="TreeGrafter"/>
</dbReference>
<dbReference type="PROSITE" id="PS50850">
    <property type="entry name" value="MFS"/>
    <property type="match status" value="1"/>
</dbReference>
<feature type="transmembrane region" description="Helical" evidence="7">
    <location>
        <begin position="271"/>
        <end position="289"/>
    </location>
</feature>
<proteinExistence type="predicted"/>
<dbReference type="Proteomes" id="UP001460270">
    <property type="component" value="Unassembled WGS sequence"/>
</dbReference>
<evidence type="ECO:0000259" key="8">
    <source>
        <dbReference type="PROSITE" id="PS50850"/>
    </source>
</evidence>
<dbReference type="Gene3D" id="1.20.1250.20">
    <property type="entry name" value="MFS general substrate transporter like domains"/>
    <property type="match status" value="1"/>
</dbReference>
<gene>
    <name evidence="9" type="ORF">WMY93_020423</name>
</gene>
<dbReference type="InterPro" id="IPR011701">
    <property type="entry name" value="MFS"/>
</dbReference>
<dbReference type="PANTHER" id="PTHR23506">
    <property type="entry name" value="GH10249P"/>
    <property type="match status" value="1"/>
</dbReference>
<keyword evidence="4 7" id="KW-1133">Transmembrane helix</keyword>
<feature type="domain" description="Major facilitator superfamily (MFS) profile" evidence="8">
    <location>
        <begin position="14"/>
        <end position="453"/>
    </location>
</feature>
<feature type="transmembrane region" description="Helical" evidence="7">
    <location>
        <begin position="169"/>
        <end position="190"/>
    </location>
</feature>
<sequence length="467" mass="49766">MAPDSCVCGSRRLVVFVVFVALLLDNILLTVIVPIIPTILYSIEHPKNSSTETQASLSSGSSPSSSGSSPSSLGPLFNTSRSPNLPQNHTYNSTRCRVNRSFMKQENFKVGALLASKVVVQLLVNPIVGPLTNRIGFNIPMFTGFLIMFASTLMFAFAQTYALLIAARALQGVGSSFSSVAGLGMLATIYPDEGRGQVVGLALGGVSLGQLCGSPFGAVMYQFVGKNSPFLVLAGLALLDGVLQLCVLRPTKVLPETVKGTPLLTLLRDPYILLATGCLFVCGTTLATLEATLPIWMSMTMCSPVWQQGIVYIPGGILYLIIANIIGKLSTRIRGWLCAMIGMILLTVDVLCFQLVKSFYALLGPATALGLCLAMAEVPIFLILAHLVEIRHVSVYGSVYAIGDTGLCLGFVLGPLLGGGLVPVVGFRLVLVIIAVVSFVYAPLLFFLRNPPSREENKALVDQESKE</sequence>
<protein>
    <recommendedName>
        <fullName evidence="8">Major facilitator superfamily (MFS) profile domain-containing protein</fullName>
    </recommendedName>
</protein>
<feature type="transmembrane region" description="Helical" evidence="7">
    <location>
        <begin position="110"/>
        <end position="129"/>
    </location>
</feature>
<keyword evidence="2" id="KW-0813">Transport</keyword>
<evidence type="ECO:0000256" key="3">
    <source>
        <dbReference type="ARBA" id="ARBA00022692"/>
    </source>
</evidence>
<dbReference type="InterPro" id="IPR020846">
    <property type="entry name" value="MFS_dom"/>
</dbReference>